<gene>
    <name evidence="2" type="ORF">XAT740_LOCUS4751</name>
</gene>
<feature type="chain" id="PRO_5032346893" evidence="1">
    <location>
        <begin position="23"/>
        <end position="146"/>
    </location>
</feature>
<name>A0A813UXY5_ADIRI</name>
<dbReference type="AlphaFoldDB" id="A0A813UXY5"/>
<dbReference type="EMBL" id="CAJNOR010000198">
    <property type="protein sequence ID" value="CAF0836719.1"/>
    <property type="molecule type" value="Genomic_DNA"/>
</dbReference>
<evidence type="ECO:0000313" key="3">
    <source>
        <dbReference type="Proteomes" id="UP000663828"/>
    </source>
</evidence>
<evidence type="ECO:0000256" key="1">
    <source>
        <dbReference type="SAM" id="SignalP"/>
    </source>
</evidence>
<proteinExistence type="predicted"/>
<sequence>MAARNLIYALLFLTIATSYCMGKYIRRYDESLGFESLSGRNLKDQMLSRRFHQRKYLTNKRQEQTCSASYLKLYHAYHIDTLKEQLKQNPVPGYSIPENLISNNYCVCELSGTDNPCPQGASQTCPDGSADTVITPKVTMLFCPVE</sequence>
<feature type="signal peptide" evidence="1">
    <location>
        <begin position="1"/>
        <end position="22"/>
    </location>
</feature>
<protein>
    <submittedName>
        <fullName evidence="2">Uncharacterized protein</fullName>
    </submittedName>
</protein>
<keyword evidence="1" id="KW-0732">Signal</keyword>
<comment type="caution">
    <text evidence="2">The sequence shown here is derived from an EMBL/GenBank/DDBJ whole genome shotgun (WGS) entry which is preliminary data.</text>
</comment>
<keyword evidence="3" id="KW-1185">Reference proteome</keyword>
<organism evidence="2 3">
    <name type="scientific">Adineta ricciae</name>
    <name type="common">Rotifer</name>
    <dbReference type="NCBI Taxonomy" id="249248"/>
    <lineage>
        <taxon>Eukaryota</taxon>
        <taxon>Metazoa</taxon>
        <taxon>Spiralia</taxon>
        <taxon>Gnathifera</taxon>
        <taxon>Rotifera</taxon>
        <taxon>Eurotatoria</taxon>
        <taxon>Bdelloidea</taxon>
        <taxon>Adinetida</taxon>
        <taxon>Adinetidae</taxon>
        <taxon>Adineta</taxon>
    </lineage>
</organism>
<evidence type="ECO:0000313" key="2">
    <source>
        <dbReference type="EMBL" id="CAF0836719.1"/>
    </source>
</evidence>
<accession>A0A813UXY5</accession>
<dbReference type="Proteomes" id="UP000663828">
    <property type="component" value="Unassembled WGS sequence"/>
</dbReference>
<reference evidence="2" key="1">
    <citation type="submission" date="2021-02" db="EMBL/GenBank/DDBJ databases">
        <authorList>
            <person name="Nowell W R."/>
        </authorList>
    </citation>
    <scope>NUCLEOTIDE SEQUENCE</scope>
</reference>